<dbReference type="Gene3D" id="3.30.300.210">
    <property type="entry name" value="Nutrient germinant receptor protein C, domain 3"/>
    <property type="match status" value="1"/>
</dbReference>
<dbReference type="InterPro" id="IPR008844">
    <property type="entry name" value="Spore_GerAC-like"/>
</dbReference>
<dbReference type="InterPro" id="IPR038501">
    <property type="entry name" value="Spore_GerAC_C_sf"/>
</dbReference>
<proteinExistence type="inferred from homology"/>
<dbReference type="AlphaFoldDB" id="A0A2T4ZCG1"/>
<keyword evidence="11" id="KW-1185">Reference proteome</keyword>
<keyword evidence="3" id="KW-0309">Germination</keyword>
<dbReference type="Pfam" id="PF25198">
    <property type="entry name" value="Spore_GerAC_N"/>
    <property type="match status" value="1"/>
</dbReference>
<organism evidence="10 11">
    <name type="scientific">Desmospora activa DSM 45169</name>
    <dbReference type="NCBI Taxonomy" id="1121389"/>
    <lineage>
        <taxon>Bacteria</taxon>
        <taxon>Bacillati</taxon>
        <taxon>Bacillota</taxon>
        <taxon>Bacilli</taxon>
        <taxon>Bacillales</taxon>
        <taxon>Thermoactinomycetaceae</taxon>
        <taxon>Desmospora</taxon>
    </lineage>
</organism>
<evidence type="ECO:0000256" key="7">
    <source>
        <dbReference type="ARBA" id="ARBA00023288"/>
    </source>
</evidence>
<evidence type="ECO:0000259" key="9">
    <source>
        <dbReference type="Pfam" id="PF25198"/>
    </source>
</evidence>
<name>A0A2T4ZCG1_9BACL</name>
<keyword evidence="6" id="KW-0564">Palmitate</keyword>
<dbReference type="Proteomes" id="UP000241639">
    <property type="component" value="Unassembled WGS sequence"/>
</dbReference>
<dbReference type="NCBIfam" id="TIGR02887">
    <property type="entry name" value="spore_ger_x_C"/>
    <property type="match status" value="1"/>
</dbReference>
<dbReference type="InterPro" id="IPR057336">
    <property type="entry name" value="GerAC_N"/>
</dbReference>
<protein>
    <submittedName>
        <fullName evidence="10">Ger(X)C family germination protein</fullName>
    </submittedName>
</protein>
<evidence type="ECO:0000256" key="2">
    <source>
        <dbReference type="ARBA" id="ARBA00007886"/>
    </source>
</evidence>
<evidence type="ECO:0000313" key="11">
    <source>
        <dbReference type="Proteomes" id="UP000241639"/>
    </source>
</evidence>
<evidence type="ECO:0000259" key="8">
    <source>
        <dbReference type="Pfam" id="PF05504"/>
    </source>
</evidence>
<keyword evidence="5" id="KW-0472">Membrane</keyword>
<feature type="domain" description="Spore germination GerAC-like C-terminal" evidence="8">
    <location>
        <begin position="226"/>
        <end position="378"/>
    </location>
</feature>
<gene>
    <name evidence="10" type="ORF">C8J48_2199</name>
</gene>
<comment type="similarity">
    <text evidence="2">Belongs to the GerABKC lipoprotein family.</text>
</comment>
<dbReference type="GO" id="GO:0016020">
    <property type="term" value="C:membrane"/>
    <property type="evidence" value="ECO:0007669"/>
    <property type="project" value="UniProtKB-SubCell"/>
</dbReference>
<dbReference type="PANTHER" id="PTHR35789">
    <property type="entry name" value="SPORE GERMINATION PROTEIN B3"/>
    <property type="match status" value="1"/>
</dbReference>
<evidence type="ECO:0000256" key="3">
    <source>
        <dbReference type="ARBA" id="ARBA00022544"/>
    </source>
</evidence>
<evidence type="ECO:0000256" key="1">
    <source>
        <dbReference type="ARBA" id="ARBA00004635"/>
    </source>
</evidence>
<dbReference type="PROSITE" id="PS51257">
    <property type="entry name" value="PROKAR_LIPOPROTEIN"/>
    <property type="match status" value="1"/>
</dbReference>
<accession>A0A2T4ZCG1</accession>
<dbReference type="Pfam" id="PF05504">
    <property type="entry name" value="Spore_GerAC"/>
    <property type="match status" value="1"/>
</dbReference>
<dbReference type="PANTHER" id="PTHR35789:SF1">
    <property type="entry name" value="SPORE GERMINATION PROTEIN B3"/>
    <property type="match status" value="1"/>
</dbReference>
<dbReference type="GO" id="GO:0009847">
    <property type="term" value="P:spore germination"/>
    <property type="evidence" value="ECO:0007669"/>
    <property type="project" value="InterPro"/>
</dbReference>
<keyword evidence="4" id="KW-0732">Signal</keyword>
<dbReference type="InterPro" id="IPR046953">
    <property type="entry name" value="Spore_GerAC-like_C"/>
</dbReference>
<evidence type="ECO:0000256" key="5">
    <source>
        <dbReference type="ARBA" id="ARBA00023136"/>
    </source>
</evidence>
<reference evidence="10 11" key="1">
    <citation type="submission" date="2018-04" db="EMBL/GenBank/DDBJ databases">
        <title>Genomic Encyclopedia of Archaeal and Bacterial Type Strains, Phase II (KMG-II): from individual species to whole genera.</title>
        <authorList>
            <person name="Goeker M."/>
        </authorList>
    </citation>
    <scope>NUCLEOTIDE SEQUENCE [LARGE SCALE GENOMIC DNA]</scope>
    <source>
        <strain evidence="10 11">DSM 45169</strain>
    </source>
</reference>
<sequence length="388" mass="44883">MKILRVLLVLMGITSLLVASGCWNYKEMSNLYYITAVGIDWNRGAYDIYAQISDFSTVAGPEGEGNGDSTKRFWTVHGRGITLDAAAHDLYAHVDGYIRWGHVTVILLSERVLKHGFRDIIDLWNRFYENRYTPWVFATDESLTKILTNPPVVFDSPLNMQLQNPYSEYQQRSYIPPVRYFEWVRNIREPGRTQNIPGLRMVGEWMTHKGKRATMLEIDHIYNTHKHHMLAKMEASDLMGMRWITPQMIQSHLNLQKDGQSVADLIVKNPKVQITPYVGKNGYPRYDIDVDAEATIISLKKPLSLEKIKRLSQQTIADQIHFTQRQALSKRCDVYNLSYHFFYQNPKAWNQLNKKGKMILRTNSLGKIKVEVKITTSGKSKIHTMSKK</sequence>
<comment type="caution">
    <text evidence="10">The sequence shown here is derived from an EMBL/GenBank/DDBJ whole genome shotgun (WGS) entry which is preliminary data.</text>
</comment>
<evidence type="ECO:0000313" key="10">
    <source>
        <dbReference type="EMBL" id="PTM59573.1"/>
    </source>
</evidence>
<comment type="subcellular location">
    <subcellularLocation>
        <location evidence="1">Membrane</location>
        <topology evidence="1">Lipid-anchor</topology>
    </subcellularLocation>
</comment>
<dbReference type="RefSeq" id="WP_170105382.1">
    <property type="nucleotide sequence ID" value="NZ_PZZP01000001.1"/>
</dbReference>
<feature type="domain" description="Spore germination protein N-terminal" evidence="9">
    <location>
        <begin position="24"/>
        <end position="199"/>
    </location>
</feature>
<evidence type="ECO:0000256" key="4">
    <source>
        <dbReference type="ARBA" id="ARBA00022729"/>
    </source>
</evidence>
<evidence type="ECO:0000256" key="6">
    <source>
        <dbReference type="ARBA" id="ARBA00023139"/>
    </source>
</evidence>
<keyword evidence="7" id="KW-0449">Lipoprotein</keyword>
<dbReference type="EMBL" id="PZZP01000001">
    <property type="protein sequence ID" value="PTM59573.1"/>
    <property type="molecule type" value="Genomic_DNA"/>
</dbReference>